<dbReference type="RefSeq" id="WP_039478352.1">
    <property type="nucleotide sequence ID" value="NZ_JSYN01000020.1"/>
</dbReference>
<dbReference type="EMBL" id="JSYN01000020">
    <property type="protein sequence ID" value="KIA92323.1"/>
    <property type="molecule type" value="Genomic_DNA"/>
</dbReference>
<evidence type="ECO:0000313" key="2">
    <source>
        <dbReference type="Proteomes" id="UP000031246"/>
    </source>
</evidence>
<proteinExistence type="predicted"/>
<comment type="caution">
    <text evidence="1">The sequence shown here is derived from an EMBL/GenBank/DDBJ whole genome shotgun (WGS) entry which is preliminary data.</text>
</comment>
<reference evidence="1 2" key="1">
    <citation type="submission" date="2014-10" db="EMBL/GenBank/DDBJ databases">
        <title>Pedobacter Kyungheensis.</title>
        <authorList>
            <person name="Anderson B.M."/>
            <person name="Newman J.D."/>
        </authorList>
    </citation>
    <scope>NUCLEOTIDE SEQUENCE [LARGE SCALE GENOMIC DNA]</scope>
    <source>
        <strain evidence="1 2">KACC 16221</strain>
    </source>
</reference>
<organism evidence="1 2">
    <name type="scientific">Pedobacter kyungheensis</name>
    <dbReference type="NCBI Taxonomy" id="1069985"/>
    <lineage>
        <taxon>Bacteria</taxon>
        <taxon>Pseudomonadati</taxon>
        <taxon>Bacteroidota</taxon>
        <taxon>Sphingobacteriia</taxon>
        <taxon>Sphingobacteriales</taxon>
        <taxon>Sphingobacteriaceae</taxon>
        <taxon>Pedobacter</taxon>
    </lineage>
</organism>
<protein>
    <recommendedName>
        <fullName evidence="3">YD repeat-containing protein</fullName>
    </recommendedName>
</protein>
<dbReference type="OrthoDB" id="903892at2"/>
<dbReference type="Gene3D" id="2.180.10.10">
    <property type="entry name" value="RHS repeat-associated core"/>
    <property type="match status" value="1"/>
</dbReference>
<evidence type="ECO:0008006" key="3">
    <source>
        <dbReference type="Google" id="ProtNLM"/>
    </source>
</evidence>
<name>A0A0C1FKH6_9SPHI</name>
<accession>A0A0C1FKH6</accession>
<evidence type="ECO:0000313" key="1">
    <source>
        <dbReference type="EMBL" id="KIA92323.1"/>
    </source>
</evidence>
<dbReference type="AlphaFoldDB" id="A0A0C1FKH6"/>
<sequence>MSLNKINAKFRVAVLLTPVLIFLSIKTLKAQNLTDQIPPSPSSMQMQRYGDYPVSQYTGIPDIKIPIYTITEGDITVPIYLSFHASGLNLDECSVPLLIGPGWTLQAGGQMTRTVNGFPDEIFGVSTPDFSQNYQTSFQAMKDQVELYDSELDVYSYNALGLSGKFMPNANYLLDPYGPYKPFPLKENNYQLYPGAIIDDKGISYSFGGNNAEEWVQFQSRLLNTPYNAVTTWHLTTVSSAKFPGMGVGFYYQNGPQVGYQYSTAYMMDDAYYIAGQTSDPSADLGNNFPYSMPLDNNRVTNFSSRIYYPKFIEKIVFSTGFIKFILNTNKTLNRIEIYNKDQQLLRTVQLNIDKFGGASGSVNRLKSIVYNDALGNEQERYTFGYVGEFSPLGASSKDYWGFYNGQPYTGDYVPRFNVDISYAGGYYEDSRIGMFGGYANRDPDATFSVLYMLNQITYPTGGYTTFQYEGNTSNSGPVGGLRIKTISSYDRDGTLASKKDYNYWHGATEVYIEKDLFREEMGVISEGVRARRRSFLENAAIPLSPKGAPMGYQRVDETEGQRYTVYYFDDQPAYQYELLNSPLLYLNGRHEGHFRRFAHHYQPWNFGDLIIKAVSGPGFYKYEGYSYDSYINSTVTDLLIKRVVDFIPGSPGAPSESLAHETLGSLFNFAKQYHYSGVKRLSVKNTWDGDSVNGTGIGTTETYAYTDPLHPMNITSTSMVNSKEETIRTDLSYPYNFTGPVYDEMVSQNRIGEPIEQVQTNITKNKELSHMKMEYDFFNPTSSGPGRLHLKNIKKSVTGAPLEIEATAQRYDNRGHILQQVGKDGVIVSFIFGYNDNYPVAKIVGADYDTAIALVIPSYFNENYFSHNDTDMRNHLAAIRNGLPNAYVTTYTYKMGVGLTSETDPKGQTTFYEYDNIQRLKKIKDQNENIIKSFDYHFKH</sequence>
<dbReference type="Proteomes" id="UP000031246">
    <property type="component" value="Unassembled WGS sequence"/>
</dbReference>
<gene>
    <name evidence="1" type="ORF">OC25_16685</name>
</gene>
<keyword evidence="2" id="KW-1185">Reference proteome</keyword>